<reference evidence="1" key="1">
    <citation type="submission" date="2016-10" db="EMBL/GenBank/DDBJ databases">
        <authorList>
            <person name="Benchimol M."/>
            <person name="Almeida L.G."/>
            <person name="Vasconcelos A.T."/>
            <person name="Perreira-Neves A."/>
            <person name="Rosa I.A."/>
            <person name="Tasca T."/>
            <person name="Bogo M.R."/>
            <person name="de Souza W."/>
        </authorList>
    </citation>
    <scope>NUCLEOTIDE SEQUENCE [LARGE SCALE GENOMIC DNA]</scope>
    <source>
        <strain evidence="1">K</strain>
    </source>
</reference>
<dbReference type="InterPro" id="IPR023614">
    <property type="entry name" value="Porin_dom_sf"/>
</dbReference>
<protein>
    <submittedName>
        <fullName evidence="1">Uncharacterized protein</fullName>
    </submittedName>
</protein>
<comment type="caution">
    <text evidence="1">The sequence shown here is derived from an EMBL/GenBank/DDBJ whole genome shotgun (WGS) entry which is preliminary data.</text>
</comment>
<dbReference type="InterPro" id="IPR027246">
    <property type="entry name" value="Porin_Euk/Tom40"/>
</dbReference>
<dbReference type="RefSeq" id="XP_068349786.1">
    <property type="nucleotide sequence ID" value="XM_068495061.1"/>
</dbReference>
<dbReference type="EMBL" id="MLAK01001160">
    <property type="protein sequence ID" value="OHS96649.1"/>
    <property type="molecule type" value="Genomic_DNA"/>
</dbReference>
<evidence type="ECO:0000313" key="2">
    <source>
        <dbReference type="Proteomes" id="UP000179807"/>
    </source>
</evidence>
<evidence type="ECO:0000313" key="1">
    <source>
        <dbReference type="EMBL" id="OHS96649.1"/>
    </source>
</evidence>
<proteinExistence type="predicted"/>
<accession>A0A1J4JDB9</accession>
<dbReference type="GeneID" id="94829765"/>
<dbReference type="Proteomes" id="UP000179807">
    <property type="component" value="Unassembled WGS sequence"/>
</dbReference>
<dbReference type="GO" id="GO:0055085">
    <property type="term" value="P:transmembrane transport"/>
    <property type="evidence" value="ECO:0007669"/>
    <property type="project" value="InterPro"/>
</dbReference>
<sequence length="290" mass="33022">MAKTFAELHMKHEDLFSITSINGFCLQSSSKISENSKVDLDIGFHPTELVTIMTQNGPQLAYAHHLRNFQISGSTKYSIFDISALISSYFQVFSFSAKPHNAISCSAKFFKRPNSKFIPTISSQFRLQKMAITSQMQTIDYRTPNSIDMTFSLFDQFAFQVVRRKNMPLGYAFLTSYDFSKSSIALSLSIDKDLSTLMLRNKTKINENTRAGVKYQIDQKMNSNLALAYKAKIKDSIVHGMVDTGGIVQSYFDYKMNDLFHFIMTSTLDHNDRNYRFGIGLSWAPPETNK</sequence>
<dbReference type="Pfam" id="PF01459">
    <property type="entry name" value="Porin_3"/>
    <property type="match status" value="1"/>
</dbReference>
<dbReference type="VEuPathDB" id="TrichDB:TRFO_09795"/>
<dbReference type="AlphaFoldDB" id="A0A1J4JDB9"/>
<name>A0A1J4JDB9_9EUKA</name>
<dbReference type="GO" id="GO:0005741">
    <property type="term" value="C:mitochondrial outer membrane"/>
    <property type="evidence" value="ECO:0007669"/>
    <property type="project" value="InterPro"/>
</dbReference>
<keyword evidence="2" id="KW-1185">Reference proteome</keyword>
<organism evidence="1 2">
    <name type="scientific">Tritrichomonas foetus</name>
    <dbReference type="NCBI Taxonomy" id="1144522"/>
    <lineage>
        <taxon>Eukaryota</taxon>
        <taxon>Metamonada</taxon>
        <taxon>Parabasalia</taxon>
        <taxon>Tritrichomonadida</taxon>
        <taxon>Tritrichomonadidae</taxon>
        <taxon>Tritrichomonas</taxon>
    </lineage>
</organism>
<gene>
    <name evidence="1" type="ORF">TRFO_09795</name>
</gene>
<dbReference type="Gene3D" id="2.40.160.10">
    <property type="entry name" value="Porin"/>
    <property type="match status" value="1"/>
</dbReference>